<dbReference type="GO" id="GO:0140673">
    <property type="term" value="P:transcription elongation-coupled chromatin remodeling"/>
    <property type="evidence" value="ECO:0007669"/>
    <property type="project" value="InterPro"/>
</dbReference>
<dbReference type="InterPro" id="IPR042066">
    <property type="entry name" value="Spt6_death-like"/>
</dbReference>
<dbReference type="InterPro" id="IPR003029">
    <property type="entry name" value="S1_domain"/>
</dbReference>
<dbReference type="SUPFAM" id="SSF50249">
    <property type="entry name" value="Nucleic acid-binding proteins"/>
    <property type="match status" value="1"/>
</dbReference>
<evidence type="ECO:0000256" key="6">
    <source>
        <dbReference type="ARBA" id="ARBA00070965"/>
    </source>
</evidence>
<keyword evidence="3 8" id="KW-0804">Transcription</keyword>
<dbReference type="InterPro" id="IPR032706">
    <property type="entry name" value="Spt6_HHH"/>
</dbReference>
<dbReference type="InterPro" id="IPR010994">
    <property type="entry name" value="RuvA_2-like"/>
</dbReference>
<evidence type="ECO:0000259" key="12">
    <source>
        <dbReference type="PROSITE" id="PS50126"/>
    </source>
</evidence>
<feature type="compositionally biased region" description="Polar residues" evidence="10">
    <location>
        <begin position="1762"/>
        <end position="1776"/>
    </location>
</feature>
<organism evidence="13 14">
    <name type="scientific">Tigriopus californicus</name>
    <name type="common">Marine copepod</name>
    <dbReference type="NCBI Taxonomy" id="6832"/>
    <lineage>
        <taxon>Eukaryota</taxon>
        <taxon>Metazoa</taxon>
        <taxon>Ecdysozoa</taxon>
        <taxon>Arthropoda</taxon>
        <taxon>Crustacea</taxon>
        <taxon>Multicrustacea</taxon>
        <taxon>Hexanauplia</taxon>
        <taxon>Copepoda</taxon>
        <taxon>Harpacticoida</taxon>
        <taxon>Harpacticidae</taxon>
        <taxon>Tigriopus</taxon>
    </lineage>
</organism>
<dbReference type="Gene3D" id="3.30.420.140">
    <property type="entry name" value="YqgF/RNase H-like domain"/>
    <property type="match status" value="1"/>
</dbReference>
<feature type="compositionally biased region" description="Acidic residues" evidence="10">
    <location>
        <begin position="203"/>
        <end position="218"/>
    </location>
</feature>
<dbReference type="PROSITE" id="PS50001">
    <property type="entry name" value="SH2"/>
    <property type="match status" value="1"/>
</dbReference>
<feature type="compositionally biased region" description="Low complexity" evidence="10">
    <location>
        <begin position="26"/>
        <end position="46"/>
    </location>
</feature>
<dbReference type="CDD" id="cd09928">
    <property type="entry name" value="SH2_Cterm_SPT6_like"/>
    <property type="match status" value="1"/>
</dbReference>
<protein>
    <recommendedName>
        <fullName evidence="6">Suppressor of Ty 6 homolog</fullName>
    </recommendedName>
    <alternativeName>
        <fullName evidence="7">Abnormal embryogenesis protein 5</fullName>
    </alternativeName>
</protein>
<dbReference type="InterPro" id="IPR028088">
    <property type="entry name" value="Spt6_HTH_DNA-bd_dom"/>
</dbReference>
<dbReference type="FunFam" id="1.10.150.850:FF:000001">
    <property type="entry name" value="Transcription elongation factor spt6"/>
    <property type="match status" value="1"/>
</dbReference>
<dbReference type="InterPro" id="IPR035018">
    <property type="entry name" value="Spt6_SH2_C"/>
</dbReference>
<dbReference type="Pfam" id="PF14632">
    <property type="entry name" value="SPT6_acidic"/>
    <property type="match status" value="1"/>
</dbReference>
<dbReference type="Proteomes" id="UP000318571">
    <property type="component" value="Chromosome 10"/>
</dbReference>
<evidence type="ECO:0000313" key="14">
    <source>
        <dbReference type="Proteomes" id="UP000318571"/>
    </source>
</evidence>
<dbReference type="FunFam" id="1.10.10.650:FF:000002">
    <property type="entry name" value="Transcription elongation factor spt6"/>
    <property type="match status" value="1"/>
</dbReference>
<feature type="compositionally biased region" description="Basic residues" evidence="10">
    <location>
        <begin position="510"/>
        <end position="531"/>
    </location>
</feature>
<comment type="caution">
    <text evidence="13">The sequence shown here is derived from an EMBL/GenBank/DDBJ whole genome shotgun (WGS) entry which is preliminary data.</text>
</comment>
<dbReference type="Gene3D" id="1.10.3500.10">
    <property type="entry name" value="Tex N-terminal region-like"/>
    <property type="match status" value="1"/>
</dbReference>
<comment type="function">
    <text evidence="8">Histone H3-H4 chaperone that plays a role in maintenance of chromatin structure during RNA polymerase II transcription elongation.</text>
</comment>
<evidence type="ECO:0000256" key="2">
    <source>
        <dbReference type="ARBA" id="ARBA00009253"/>
    </source>
</evidence>
<dbReference type="InterPro" id="IPR035019">
    <property type="entry name" value="Spt6_SH2_N"/>
</dbReference>
<dbReference type="SUPFAM" id="SSF47781">
    <property type="entry name" value="RuvA domain 2-like"/>
    <property type="match status" value="2"/>
</dbReference>
<name>A0A553NC06_TIGCA</name>
<feature type="compositionally biased region" description="Polar residues" evidence="10">
    <location>
        <begin position="1614"/>
        <end position="1635"/>
    </location>
</feature>
<evidence type="ECO:0000256" key="9">
    <source>
        <dbReference type="PROSITE-ProRule" id="PRU00191"/>
    </source>
</evidence>
<dbReference type="InterPro" id="IPR012337">
    <property type="entry name" value="RNaseH-like_sf"/>
</dbReference>
<evidence type="ECO:0000256" key="5">
    <source>
        <dbReference type="ARBA" id="ARBA00062894"/>
    </source>
</evidence>
<feature type="compositionally biased region" description="Acidic residues" evidence="10">
    <location>
        <begin position="536"/>
        <end position="561"/>
    </location>
</feature>
<dbReference type="Pfam" id="PF14633">
    <property type="entry name" value="SH2_2"/>
    <property type="match status" value="1"/>
</dbReference>
<feature type="compositionally biased region" description="Pro residues" evidence="10">
    <location>
        <begin position="1676"/>
        <end position="1687"/>
    </location>
</feature>
<dbReference type="InterPro" id="IPR023323">
    <property type="entry name" value="Tex-like_dom_sf"/>
</dbReference>
<dbReference type="GO" id="GO:0031491">
    <property type="term" value="F:nucleosome binding"/>
    <property type="evidence" value="ECO:0007669"/>
    <property type="project" value="TreeGrafter"/>
</dbReference>
<dbReference type="InterPro" id="IPR035420">
    <property type="entry name" value="Spt6_SH2"/>
</dbReference>
<dbReference type="InterPro" id="IPR012340">
    <property type="entry name" value="NA-bd_OB-fold"/>
</dbReference>
<evidence type="ECO:0000256" key="8">
    <source>
        <dbReference type="PIRNR" id="PIRNR036947"/>
    </source>
</evidence>
<dbReference type="Pfam" id="PF00575">
    <property type="entry name" value="S1"/>
    <property type="match status" value="1"/>
</dbReference>
<evidence type="ECO:0000259" key="11">
    <source>
        <dbReference type="PROSITE" id="PS50001"/>
    </source>
</evidence>
<gene>
    <name evidence="13" type="ORF">TCAL_10880</name>
</gene>
<dbReference type="Gene3D" id="3.30.505.10">
    <property type="entry name" value="SH2 domain"/>
    <property type="match status" value="2"/>
</dbReference>
<dbReference type="PANTHER" id="PTHR10145">
    <property type="entry name" value="TRANSCRIPTION ELONGATION FACTOR SPT6"/>
    <property type="match status" value="1"/>
</dbReference>
<proteinExistence type="inferred from homology"/>
<dbReference type="STRING" id="6832.A0A553NC06"/>
<dbReference type="Gene3D" id="1.10.10.2740">
    <property type="entry name" value="Spt6, Death-like domain"/>
    <property type="match status" value="1"/>
</dbReference>
<feature type="compositionally biased region" description="Basic and acidic residues" evidence="10">
    <location>
        <begin position="1777"/>
        <end position="1790"/>
    </location>
</feature>
<comment type="similarity">
    <text evidence="2 8">Belongs to the SPT6 family.</text>
</comment>
<feature type="compositionally biased region" description="Low complexity" evidence="10">
    <location>
        <begin position="1701"/>
        <end position="1711"/>
    </location>
</feature>
<feature type="domain" description="SH2" evidence="11">
    <location>
        <begin position="1378"/>
        <end position="1484"/>
    </location>
</feature>
<reference evidence="13 14" key="1">
    <citation type="journal article" date="2018" name="Nat. Ecol. Evol.">
        <title>Genomic signatures of mitonuclear coevolution across populations of Tigriopus californicus.</title>
        <authorList>
            <person name="Barreto F.S."/>
            <person name="Watson E.T."/>
            <person name="Lima T.G."/>
            <person name="Willett C.S."/>
            <person name="Edmands S."/>
            <person name="Li W."/>
            <person name="Burton R.S."/>
        </authorList>
    </citation>
    <scope>NUCLEOTIDE SEQUENCE [LARGE SCALE GENOMIC DNA]</scope>
    <source>
        <strain evidence="13 14">San Diego</strain>
    </source>
</reference>
<dbReference type="SUPFAM" id="SSF55550">
    <property type="entry name" value="SH2 domain"/>
    <property type="match status" value="2"/>
</dbReference>
<dbReference type="InterPro" id="IPR000980">
    <property type="entry name" value="SH2"/>
</dbReference>
<evidence type="ECO:0000256" key="4">
    <source>
        <dbReference type="ARBA" id="ARBA00023242"/>
    </source>
</evidence>
<dbReference type="GO" id="GO:0003677">
    <property type="term" value="F:DNA binding"/>
    <property type="evidence" value="ECO:0007669"/>
    <property type="project" value="InterPro"/>
</dbReference>
<feature type="region of interest" description="Disordered" evidence="10">
    <location>
        <begin position="260"/>
        <end position="288"/>
    </location>
</feature>
<feature type="region of interest" description="Disordered" evidence="10">
    <location>
        <begin position="1"/>
        <end position="151"/>
    </location>
</feature>
<dbReference type="OMA" id="GYFYLCF"/>
<dbReference type="FunFam" id="3.30.505.10:FF:000089">
    <property type="entry name" value="Transcription elongation factor spt6"/>
    <property type="match status" value="1"/>
</dbReference>
<dbReference type="FunFam" id="1.10.10.2740:FF:000002">
    <property type="entry name" value="Transcription elongation factor Spt6"/>
    <property type="match status" value="1"/>
</dbReference>
<feature type="compositionally biased region" description="Acidic residues" evidence="10">
    <location>
        <begin position="102"/>
        <end position="113"/>
    </location>
</feature>
<dbReference type="SUPFAM" id="SSF158832">
    <property type="entry name" value="Tex N-terminal region-like"/>
    <property type="match status" value="1"/>
</dbReference>
<dbReference type="OrthoDB" id="343921at2759"/>
<accession>A0A553NC06</accession>
<feature type="compositionally biased region" description="Polar residues" evidence="10">
    <location>
        <begin position="1791"/>
        <end position="1800"/>
    </location>
</feature>
<evidence type="ECO:0000256" key="1">
    <source>
        <dbReference type="ARBA" id="ARBA00004123"/>
    </source>
</evidence>
<dbReference type="InterPro" id="IPR028231">
    <property type="entry name" value="Spt6_YqgF"/>
</dbReference>
<dbReference type="InterPro" id="IPR017072">
    <property type="entry name" value="TF_Spt6"/>
</dbReference>
<feature type="compositionally biased region" description="Acidic residues" evidence="10">
    <location>
        <begin position="260"/>
        <end position="280"/>
    </location>
</feature>
<dbReference type="GO" id="GO:0042393">
    <property type="term" value="F:histone binding"/>
    <property type="evidence" value="ECO:0007669"/>
    <property type="project" value="TreeGrafter"/>
</dbReference>
<feature type="region of interest" description="Disordered" evidence="10">
    <location>
        <begin position="1608"/>
        <end position="1820"/>
    </location>
</feature>
<dbReference type="InterPro" id="IPR055179">
    <property type="entry name" value="Tex-like_central_region"/>
</dbReference>
<dbReference type="Pfam" id="PF14639">
    <property type="entry name" value="YqgF"/>
    <property type="match status" value="1"/>
</dbReference>
<feature type="domain" description="S1 motif" evidence="12">
    <location>
        <begin position="1280"/>
        <end position="1335"/>
    </location>
</feature>
<dbReference type="CDD" id="cd09918">
    <property type="entry name" value="SH2_Nterm_SPT6_like"/>
    <property type="match status" value="1"/>
</dbReference>
<dbReference type="PIRSF" id="PIRSF036947">
    <property type="entry name" value="Spt6"/>
    <property type="match status" value="1"/>
</dbReference>
<evidence type="ECO:0000256" key="7">
    <source>
        <dbReference type="ARBA" id="ARBA00077055"/>
    </source>
</evidence>
<keyword evidence="4 8" id="KW-0539">Nucleus</keyword>
<dbReference type="PANTHER" id="PTHR10145:SF6">
    <property type="entry name" value="TRANSCRIPTION ELONGATION FACTOR SPT6"/>
    <property type="match status" value="1"/>
</dbReference>
<evidence type="ECO:0000256" key="10">
    <source>
        <dbReference type="SAM" id="MobiDB-lite"/>
    </source>
</evidence>
<dbReference type="SMART" id="SM00316">
    <property type="entry name" value="S1"/>
    <property type="match status" value="1"/>
</dbReference>
<dbReference type="Gene3D" id="2.40.50.140">
    <property type="entry name" value="Nucleic acid-binding proteins"/>
    <property type="match status" value="1"/>
</dbReference>
<comment type="subunit">
    <text evidence="5">Interacts with glp-1 and lin-12.</text>
</comment>
<dbReference type="SUPFAM" id="SSF53098">
    <property type="entry name" value="Ribonuclease H-like"/>
    <property type="match status" value="1"/>
</dbReference>
<dbReference type="Gene3D" id="1.10.150.850">
    <property type="entry name" value="Spt6, helix-hairpin-helix domain"/>
    <property type="match status" value="1"/>
</dbReference>
<dbReference type="Pfam" id="PF14641">
    <property type="entry name" value="HTH_44"/>
    <property type="match status" value="1"/>
</dbReference>
<dbReference type="Pfam" id="PF14635">
    <property type="entry name" value="HHH_7"/>
    <property type="match status" value="1"/>
</dbReference>
<dbReference type="InterPro" id="IPR036860">
    <property type="entry name" value="SH2_dom_sf"/>
</dbReference>
<evidence type="ECO:0000313" key="13">
    <source>
        <dbReference type="EMBL" id="TRY62957.1"/>
    </source>
</evidence>
<comment type="subcellular location">
    <subcellularLocation>
        <location evidence="1 8">Nucleus</location>
    </subcellularLocation>
</comment>
<feature type="compositionally biased region" description="Basic residues" evidence="10">
    <location>
        <begin position="125"/>
        <end position="140"/>
    </location>
</feature>
<dbReference type="GO" id="GO:0008023">
    <property type="term" value="C:transcription elongation factor complex"/>
    <property type="evidence" value="ECO:0007669"/>
    <property type="project" value="TreeGrafter"/>
</dbReference>
<keyword evidence="14" id="KW-1185">Reference proteome</keyword>
<dbReference type="InterPro" id="IPR023319">
    <property type="entry name" value="Tex-like_HTH_dom_sf"/>
</dbReference>
<evidence type="ECO:0000256" key="3">
    <source>
        <dbReference type="ARBA" id="ARBA00023163"/>
    </source>
</evidence>
<feature type="compositionally biased region" description="Polar residues" evidence="10">
    <location>
        <begin position="1660"/>
        <end position="1669"/>
    </location>
</feature>
<dbReference type="GO" id="GO:0034728">
    <property type="term" value="P:nucleosome organization"/>
    <property type="evidence" value="ECO:0007669"/>
    <property type="project" value="TreeGrafter"/>
</dbReference>
<feature type="region of interest" description="Disordered" evidence="10">
    <location>
        <begin position="166"/>
        <end position="240"/>
    </location>
</feature>
<dbReference type="EMBL" id="VCGU01000458">
    <property type="protein sequence ID" value="TRY62957.1"/>
    <property type="molecule type" value="Genomic_DNA"/>
</dbReference>
<dbReference type="SMART" id="SM00252">
    <property type="entry name" value="SH2"/>
    <property type="match status" value="1"/>
</dbReference>
<feature type="region of interest" description="Disordered" evidence="10">
    <location>
        <begin position="510"/>
        <end position="561"/>
    </location>
</feature>
<sequence>MSDFVDNEAMVSDDEDMASEAGGSGAASVASGSRSPSRSRSGSARSGSDENEDDENPTQSKSGSSGSGLKKKKSAVISSDEDDEDEDEDEEKAKEEMKGFIADDDEEEDDGSDSDGVRKSSSGRNSRHKHRRRRSRSRSRSRSDEDIDEEDMELLQENLGFKFKKNRKRIKIDDASDDDEGPADSRSNDELPDIDQASRGGMDDGDGYESEDVDDFIVGDDGQPIKRDRKKKKQHLFNDSARQMAEDIFGVAFDYDEFEQYGEEDYESEDEDLDEDDEDLDRPRRKKDRKKKATKTIFDLYEPRELELRHFTKEDDDIRNNDIPERMQLRATPVTSVPPDSDELDREAEWIFKYGFAKPGVSMQTHFSRSDCENWARQPGTVEKIKKALDFMRQQFLEVPFIAFYRKEYVQPELKINDLWRVYNMDELWCKLQTRKRNLRNLMIKMQAFQGDTIMADPEAPLSDDVKLISNEDIEKVEQVETFEEYKDRDQHFKLYYGRDIEIMQEAMKRRKKEDKLNKKHRKKEKKRKTKTITNEDGEDVEVTDDEAISEPEEEEPEIVEPDDNMDEDVEALKQAKRHDAFSLCKKYKITGIAQKFGLTAEQFGHNLHDGYQRFDVEQEANEPLEVAAEFKNDKISNPQDILEAAKHLVATQIARDPLVRKVTRDAFFERATITARPTKKGIKDIDEDHECYAMKYLKDKPVRDLKDDQWIRLTQAEEQKIMTIELGQDLCSVMGNKTFLEEAKELFKYDAYSKSVQEWNNLRGQCVEIAFKRMLFPMLRKELRLKLNKEAKDGIIHACRNKLYDWIKVGRYSVTFEDEDEDDWDSTHGCRVMAVMYNDDPDVASYAVSLSTEGEVVDILKLDHLLKRKNSWKEKESQEKISDLKALKGFIHSKRPHCIVVGAVDRNAVGIKMDLEDVIKDLVDGEAQFPNVGVFLMDDHLAKVFANSQRAEQDFRDYPEVLREAVSMARRMQDPLTEFAQLTGPENEILCLRYHKYQDLLSEDELLEALNVEFINRTNEVGVDINECVAHTYMGNLVQFVGGLGPRKAAALLKTLRQLQSSQRLENRQQLVTLCHMGPKVLINCAGFIKIDTSSLGDSEVYVEVLDGSRIHNEAYEWARKMAVDALEYDEEDGNPANALEEILQEPEKLAELDLEAFAQELERQGFGKKSITLQDIRAELTHMYKDLRDAYTPPNSEEIFNMITKETPQTFFIGKLLQAQVFSFAYKKPQGEELDQAAPVKGDQNLWRCPFCGQDDFPELTEVWNHLDADNCPGKAVGVKVRLDNGLTGFIPMKNLSDSNVLNPEERVRKGQNIFCRITKIQPERFSVECVCKSSALLDKENEWKPRLDDYYDKRAEGADSEEETKKKEQKQRQTYIKRVIVHPSFYNISFKDAEKLMVNMDQGDVIIRPSSKGEDHLTVTWKVGDDIYQHIDVREEGKDNAFSLGRSLWIGNEEFEDLDEIIARHVNPMAAHARDILTFKYYKDTDGGKREKAEEILKVDKRAAPTKIHYFLSASKEFPGKFMLSYLPRTKARHEYVTVTPDGFRFRHQNFDSLSSLMKWFKEHFRDPIPGTPGRSTSRTPYNMAGTPGGGITPGAMSLAAGTPFNPTPGFGNNASTPYTPSGQTPFMTPHQTPGAFVTPRHTPRSGIPVGGPPHRSSGNTPQGGTPRSGRQPPMPRQGMPPPHGGGYTPGRGPPHGTPSGTPGGRRPAPYPSPSGGYGSGGYSRGQSPATGHPPRGGRDQDAWATAGDAWAKGGRRTPANTTPRGYTGSTTPRFDEASNRTPRYEDSTQNQRTPRQGGSGTRTPRGGVDSTPLYDE</sequence>
<dbReference type="FunFam" id="3.30.505.10:FF:000030">
    <property type="entry name" value="Transcription elongation factor spt6"/>
    <property type="match status" value="1"/>
</dbReference>
<dbReference type="Pfam" id="PF22706">
    <property type="entry name" value="Tex_central_region"/>
    <property type="match status" value="1"/>
</dbReference>
<dbReference type="Gene3D" id="1.10.10.650">
    <property type="entry name" value="RuvA domain 2-like"/>
    <property type="match status" value="1"/>
</dbReference>
<feature type="compositionally biased region" description="Acidic residues" evidence="10">
    <location>
        <begin position="79"/>
        <end position="90"/>
    </location>
</feature>
<keyword evidence="9" id="KW-0727">SH2 domain</keyword>
<dbReference type="InterPro" id="IPR037027">
    <property type="entry name" value="YqgF/RNaseH-like_dom_sf"/>
</dbReference>
<dbReference type="InterPro" id="IPR028083">
    <property type="entry name" value="Spt6_acidic_N_dom"/>
</dbReference>
<dbReference type="PROSITE" id="PS50126">
    <property type="entry name" value="S1"/>
    <property type="match status" value="1"/>
</dbReference>